<name>A0ABZ0HZE9_9HYPH</name>
<organism evidence="1 2">
    <name type="scientific">Methylocapsa polymorpha</name>
    <dbReference type="NCBI Taxonomy" id="3080828"/>
    <lineage>
        <taxon>Bacteria</taxon>
        <taxon>Pseudomonadati</taxon>
        <taxon>Pseudomonadota</taxon>
        <taxon>Alphaproteobacteria</taxon>
        <taxon>Hyphomicrobiales</taxon>
        <taxon>Beijerinckiaceae</taxon>
        <taxon>Methylocapsa</taxon>
    </lineage>
</organism>
<keyword evidence="2" id="KW-1185">Reference proteome</keyword>
<reference evidence="1 2" key="1">
    <citation type="submission" date="2023-10" db="EMBL/GenBank/DDBJ databases">
        <title>Novel methanotroph of the genus Methylocapsa from a subarctic wetland.</title>
        <authorList>
            <person name="Belova S.E."/>
            <person name="Oshkin I.Y."/>
            <person name="Miroshnikov K."/>
            <person name="Dedysh S.N."/>
        </authorList>
    </citation>
    <scope>NUCLEOTIDE SEQUENCE [LARGE SCALE GENOMIC DNA]</scope>
    <source>
        <strain evidence="1 2">RX1</strain>
    </source>
</reference>
<evidence type="ECO:0000313" key="1">
    <source>
        <dbReference type="EMBL" id="WOJ91276.1"/>
    </source>
</evidence>
<dbReference type="EMBL" id="CP136862">
    <property type="protein sequence ID" value="WOJ91276.1"/>
    <property type="molecule type" value="Genomic_DNA"/>
</dbReference>
<proteinExistence type="predicted"/>
<accession>A0ABZ0HZE9</accession>
<sequence>MASIVGVAPFFFDFFEPGGPDHLLPGRPLEQTQTVNRPRGSGFVVGLNSFNGAFVTDGGNTLTQRPLGQFEVFAGLRDFNVLVCRVRLTDENSDDPIRIQVSGWVLFFI</sequence>
<gene>
    <name evidence="1" type="ORF">RZS28_08485</name>
</gene>
<evidence type="ECO:0000313" key="2">
    <source>
        <dbReference type="Proteomes" id="UP001626536"/>
    </source>
</evidence>
<protein>
    <submittedName>
        <fullName evidence="1">Uncharacterized protein</fullName>
    </submittedName>
</protein>
<dbReference type="Proteomes" id="UP001626536">
    <property type="component" value="Chromosome"/>
</dbReference>
<dbReference type="RefSeq" id="WP_407340872.1">
    <property type="nucleotide sequence ID" value="NZ_CP136862.1"/>
</dbReference>